<dbReference type="SUPFAM" id="SSF103657">
    <property type="entry name" value="BAR/IMD domain-like"/>
    <property type="match status" value="1"/>
</dbReference>
<dbReference type="Gene3D" id="1.20.1270.60">
    <property type="entry name" value="Arfaptin homology (AH) domain/BAR domain"/>
    <property type="match status" value="1"/>
</dbReference>
<evidence type="ECO:0000256" key="2">
    <source>
        <dbReference type="ARBA" id="ARBA00022443"/>
    </source>
</evidence>
<dbReference type="Gene3D" id="2.30.30.40">
    <property type="entry name" value="SH3 Domains"/>
    <property type="match status" value="1"/>
</dbReference>
<sequence>MAFLKPKFKFGSSGGSGNPLLDETEHQRQEELGRLYTSTRAAKHFQKDVVKGIEGFVGTGNKQLEIANKLAEDCKKYGSEGPSVKAPLSRATIQYGSARNKMEKERDNFHKALTTLVGEPLKAMINGAPLKDARNLKQKYDRLRQDADSQATEVTRRRAKEAKEGSGNPEQVAKLQAAEQKMQEITSAMETVGKNATTSMGVVESQQQTITLQKILAMIEYERAYYQRVTGILDQLHLEIESNAKGVSNPSNGAAAAPPTPPQLTSFAHNGGRQSTEPHSLAHSMSNGSSEDSYSDKVQHQVQPHPQPQPAPAGDIKSFYATCTHDFEGEDEGELTISVGDEVLVRQVTTSGWSEGQCNDQSGWFPSTYVTKKEPVRRGRSGSNHR</sequence>
<name>A0A8T0GAD2_CERPU</name>
<dbReference type="AlphaFoldDB" id="A0A8T0GAD2"/>
<evidence type="ECO:0000256" key="3">
    <source>
        <dbReference type="ARBA" id="ARBA00022490"/>
    </source>
</evidence>
<dbReference type="Pfam" id="PF03114">
    <property type="entry name" value="BAR"/>
    <property type="match status" value="1"/>
</dbReference>
<feature type="region of interest" description="Disordered" evidence="6">
    <location>
        <begin position="1"/>
        <end position="27"/>
    </location>
</feature>
<dbReference type="EMBL" id="CM026432">
    <property type="protein sequence ID" value="KAG0556153.1"/>
    <property type="molecule type" value="Genomic_DNA"/>
</dbReference>
<dbReference type="SUPFAM" id="SSF50044">
    <property type="entry name" value="SH3-domain"/>
    <property type="match status" value="1"/>
</dbReference>
<protein>
    <recommendedName>
        <fullName evidence="7">SH3 domain-containing protein</fullName>
    </recommendedName>
</protein>
<feature type="compositionally biased region" description="Polar residues" evidence="6">
    <location>
        <begin position="263"/>
        <end position="292"/>
    </location>
</feature>
<evidence type="ECO:0000259" key="7">
    <source>
        <dbReference type="PROSITE" id="PS50002"/>
    </source>
</evidence>
<feature type="region of interest" description="Disordered" evidence="6">
    <location>
        <begin position="247"/>
        <end position="315"/>
    </location>
</feature>
<keyword evidence="2 5" id="KW-0728">SH3 domain</keyword>
<dbReference type="InterPro" id="IPR036028">
    <property type="entry name" value="SH3-like_dom_sf"/>
</dbReference>
<organism evidence="8 9">
    <name type="scientific">Ceratodon purpureus</name>
    <name type="common">Fire moss</name>
    <name type="synonym">Dicranum purpureum</name>
    <dbReference type="NCBI Taxonomy" id="3225"/>
    <lineage>
        <taxon>Eukaryota</taxon>
        <taxon>Viridiplantae</taxon>
        <taxon>Streptophyta</taxon>
        <taxon>Embryophyta</taxon>
        <taxon>Bryophyta</taxon>
        <taxon>Bryophytina</taxon>
        <taxon>Bryopsida</taxon>
        <taxon>Dicranidae</taxon>
        <taxon>Pseudoditrichales</taxon>
        <taxon>Ditrichaceae</taxon>
        <taxon>Ceratodon</taxon>
    </lineage>
</organism>
<evidence type="ECO:0000256" key="6">
    <source>
        <dbReference type="SAM" id="MobiDB-lite"/>
    </source>
</evidence>
<dbReference type="InterPro" id="IPR004148">
    <property type="entry name" value="BAR_dom"/>
</dbReference>
<dbReference type="Proteomes" id="UP000822688">
    <property type="component" value="Chromosome 11"/>
</dbReference>
<feature type="region of interest" description="Disordered" evidence="6">
    <location>
        <begin position="144"/>
        <end position="172"/>
    </location>
</feature>
<dbReference type="PANTHER" id="PTHR47174">
    <property type="entry name" value="BRIDGING INTEGRATOR 3"/>
    <property type="match status" value="1"/>
</dbReference>
<evidence type="ECO:0000256" key="1">
    <source>
        <dbReference type="ARBA" id="ARBA00004245"/>
    </source>
</evidence>
<proteinExistence type="predicted"/>
<dbReference type="PROSITE" id="PS50002">
    <property type="entry name" value="SH3"/>
    <property type="match status" value="1"/>
</dbReference>
<dbReference type="InterPro" id="IPR001452">
    <property type="entry name" value="SH3_domain"/>
</dbReference>
<dbReference type="InterPro" id="IPR027267">
    <property type="entry name" value="AH/BAR_dom_sf"/>
</dbReference>
<comment type="subcellular location">
    <subcellularLocation>
        <location evidence="1">Cytoplasm</location>
        <location evidence="1">Cytoskeleton</location>
    </subcellularLocation>
</comment>
<evidence type="ECO:0000313" key="8">
    <source>
        <dbReference type="EMBL" id="KAG0556153.1"/>
    </source>
</evidence>
<dbReference type="PANTHER" id="PTHR47174:SF3">
    <property type="entry name" value="BRIDGING INTEGRATOR 3"/>
    <property type="match status" value="1"/>
</dbReference>
<dbReference type="GO" id="GO:0005737">
    <property type="term" value="C:cytoplasm"/>
    <property type="evidence" value="ECO:0007669"/>
    <property type="project" value="InterPro"/>
</dbReference>
<keyword evidence="3" id="KW-0963">Cytoplasm</keyword>
<keyword evidence="9" id="KW-1185">Reference proteome</keyword>
<evidence type="ECO:0000313" key="9">
    <source>
        <dbReference type="Proteomes" id="UP000822688"/>
    </source>
</evidence>
<dbReference type="GO" id="GO:0051666">
    <property type="term" value="P:actin cortical patch localization"/>
    <property type="evidence" value="ECO:0007669"/>
    <property type="project" value="InterPro"/>
</dbReference>
<keyword evidence="4" id="KW-0206">Cytoskeleton</keyword>
<dbReference type="SMART" id="SM00326">
    <property type="entry name" value="SH3"/>
    <property type="match status" value="1"/>
</dbReference>
<evidence type="ECO:0000256" key="4">
    <source>
        <dbReference type="ARBA" id="ARBA00023212"/>
    </source>
</evidence>
<dbReference type="InterPro" id="IPR046982">
    <property type="entry name" value="BIN3/RVS161-like"/>
</dbReference>
<gene>
    <name evidence="8" type="ORF">KC19_11G030300</name>
</gene>
<dbReference type="GO" id="GO:0015629">
    <property type="term" value="C:actin cytoskeleton"/>
    <property type="evidence" value="ECO:0007669"/>
    <property type="project" value="TreeGrafter"/>
</dbReference>
<evidence type="ECO:0000256" key="5">
    <source>
        <dbReference type="PROSITE-ProRule" id="PRU00192"/>
    </source>
</evidence>
<accession>A0A8T0GAD2</accession>
<feature type="domain" description="SH3" evidence="7">
    <location>
        <begin position="316"/>
        <end position="375"/>
    </location>
</feature>
<reference evidence="8 9" key="1">
    <citation type="submission" date="2020-06" db="EMBL/GenBank/DDBJ databases">
        <title>WGS assembly of Ceratodon purpureus strain R40.</title>
        <authorList>
            <person name="Carey S.B."/>
            <person name="Jenkins J."/>
            <person name="Shu S."/>
            <person name="Lovell J.T."/>
            <person name="Sreedasyam A."/>
            <person name="Maumus F."/>
            <person name="Tiley G.P."/>
            <person name="Fernandez-Pozo N."/>
            <person name="Barry K."/>
            <person name="Chen C."/>
            <person name="Wang M."/>
            <person name="Lipzen A."/>
            <person name="Daum C."/>
            <person name="Saski C.A."/>
            <person name="Payton A.C."/>
            <person name="Mcbreen J.C."/>
            <person name="Conrad R.E."/>
            <person name="Kollar L.M."/>
            <person name="Olsson S."/>
            <person name="Huttunen S."/>
            <person name="Landis J.B."/>
            <person name="Wickett N.J."/>
            <person name="Johnson M.G."/>
            <person name="Rensing S.A."/>
            <person name="Grimwood J."/>
            <person name="Schmutz J."/>
            <person name="Mcdaniel S.F."/>
        </authorList>
    </citation>
    <scope>NUCLEOTIDE SEQUENCE [LARGE SCALE GENOMIC DNA]</scope>
    <source>
        <strain evidence="8 9">R40</strain>
    </source>
</reference>
<dbReference type="Pfam" id="PF00018">
    <property type="entry name" value="SH3_1"/>
    <property type="match status" value="1"/>
</dbReference>
<dbReference type="GO" id="GO:0006897">
    <property type="term" value="P:endocytosis"/>
    <property type="evidence" value="ECO:0007669"/>
    <property type="project" value="InterPro"/>
</dbReference>
<comment type="caution">
    <text evidence="8">The sequence shown here is derived from an EMBL/GenBank/DDBJ whole genome shotgun (WGS) entry which is preliminary data.</text>
</comment>